<feature type="compositionally biased region" description="Basic and acidic residues" evidence="1">
    <location>
        <begin position="197"/>
        <end position="220"/>
    </location>
</feature>
<sequence>MSESMNRSLFLVCAIGLIAKSAAIGAPLTDADREQALERLEKLKDEASSRSYSRFRAAISAFNTGMASDSAAIDLYLDCVKKVEFEDQKKKDSDFRDWKRQKSDELSDPGMRLALRYQLRWLVLTLKVASNNVPREDIQNEAQQVVDMIVDDAKSLKNQQGVISQSVIGTVFAKAYSLQDVRASNWPMAPIKALNSRQDRPWRTSGADKESQRQADRAAKDQAPSGNFTFDPTGQLGEVYEQVLLPPYRSESTLDKLRAGWAKRVQQEDTIYKYWGGGSGDSAVYEKFQEEGLPALKWQMEVDLFRNGDEAGAAVRMLAHLEKYMYMPAAEGWSRQLQGLLSQSGSAKTAETAKGL</sequence>
<dbReference type="Proteomes" id="UP000603141">
    <property type="component" value="Unassembled WGS sequence"/>
</dbReference>
<reference evidence="2" key="1">
    <citation type="submission" date="2021-01" db="EMBL/GenBank/DDBJ databases">
        <title>Modified the classification status of verrucomicrobia.</title>
        <authorList>
            <person name="Feng X."/>
        </authorList>
    </citation>
    <scope>NUCLEOTIDE SEQUENCE</scope>
    <source>
        <strain evidence="2">KCTC 22041</strain>
    </source>
</reference>
<keyword evidence="3" id="KW-1185">Reference proteome</keyword>
<gene>
    <name evidence="2" type="ORF">JIN85_00220</name>
</gene>
<proteinExistence type="predicted"/>
<protein>
    <submittedName>
        <fullName evidence="2">Uncharacterized protein</fullName>
    </submittedName>
</protein>
<name>A0A934S484_9BACT</name>
<comment type="caution">
    <text evidence="2">The sequence shown here is derived from an EMBL/GenBank/DDBJ whole genome shotgun (WGS) entry which is preliminary data.</text>
</comment>
<dbReference type="AlphaFoldDB" id="A0A934S484"/>
<evidence type="ECO:0000313" key="3">
    <source>
        <dbReference type="Proteomes" id="UP000603141"/>
    </source>
</evidence>
<evidence type="ECO:0000256" key="1">
    <source>
        <dbReference type="SAM" id="MobiDB-lite"/>
    </source>
</evidence>
<feature type="region of interest" description="Disordered" evidence="1">
    <location>
        <begin position="192"/>
        <end position="233"/>
    </location>
</feature>
<dbReference type="RefSeq" id="WP_200266391.1">
    <property type="nucleotide sequence ID" value="NZ_JAENIJ010000001.1"/>
</dbReference>
<dbReference type="EMBL" id="JAENIJ010000001">
    <property type="protein sequence ID" value="MBK1880814.1"/>
    <property type="molecule type" value="Genomic_DNA"/>
</dbReference>
<accession>A0A934S484</accession>
<evidence type="ECO:0000313" key="2">
    <source>
        <dbReference type="EMBL" id="MBK1880814.1"/>
    </source>
</evidence>
<organism evidence="2 3">
    <name type="scientific">Luteolibacter pohnpeiensis</name>
    <dbReference type="NCBI Taxonomy" id="454153"/>
    <lineage>
        <taxon>Bacteria</taxon>
        <taxon>Pseudomonadati</taxon>
        <taxon>Verrucomicrobiota</taxon>
        <taxon>Verrucomicrobiia</taxon>
        <taxon>Verrucomicrobiales</taxon>
        <taxon>Verrucomicrobiaceae</taxon>
        <taxon>Luteolibacter</taxon>
    </lineage>
</organism>